<dbReference type="PANTHER" id="PTHR10357:SF179">
    <property type="entry name" value="NEUTRAL AND BASIC AMINO ACID TRANSPORT PROTEIN RBAT"/>
    <property type="match status" value="1"/>
</dbReference>
<gene>
    <name evidence="5" type="ORF">F5984_08870</name>
</gene>
<evidence type="ECO:0000256" key="3">
    <source>
        <dbReference type="ARBA" id="ARBA00023295"/>
    </source>
</evidence>
<dbReference type="GO" id="GO:0004556">
    <property type="term" value="F:alpha-amylase activity"/>
    <property type="evidence" value="ECO:0007669"/>
    <property type="project" value="TreeGrafter"/>
</dbReference>
<accession>A0A7J5TZW3</accession>
<dbReference type="Pfam" id="PF00128">
    <property type="entry name" value="Alpha-amylase"/>
    <property type="match status" value="1"/>
</dbReference>
<dbReference type="EMBL" id="WELI01000003">
    <property type="protein sequence ID" value="KAB7730935.1"/>
    <property type="molecule type" value="Genomic_DNA"/>
</dbReference>
<dbReference type="Proteomes" id="UP000488299">
    <property type="component" value="Unassembled WGS sequence"/>
</dbReference>
<evidence type="ECO:0000256" key="2">
    <source>
        <dbReference type="ARBA" id="ARBA00022801"/>
    </source>
</evidence>
<dbReference type="Pfam" id="PF23915">
    <property type="entry name" value="SusG_C"/>
    <property type="match status" value="1"/>
</dbReference>
<dbReference type="Gene3D" id="3.90.400.10">
    <property type="entry name" value="Oligo-1,6-glucosidase, Domain 2"/>
    <property type="match status" value="1"/>
</dbReference>
<feature type="domain" description="Glycosyl hydrolase family 13 catalytic" evidence="4">
    <location>
        <begin position="30"/>
        <end position="444"/>
    </location>
</feature>
<comment type="similarity">
    <text evidence="1">Belongs to the glycosyl hydrolase 13 family.</text>
</comment>
<dbReference type="PANTHER" id="PTHR10357">
    <property type="entry name" value="ALPHA-AMYLASE FAMILY MEMBER"/>
    <property type="match status" value="1"/>
</dbReference>
<dbReference type="InterPro" id="IPR006047">
    <property type="entry name" value="GH13_cat_dom"/>
</dbReference>
<name>A0A7J5TZW3_9BACT</name>
<dbReference type="CDD" id="cd11316">
    <property type="entry name" value="AmyAc_bac2_AmyA"/>
    <property type="match status" value="1"/>
</dbReference>
<dbReference type="Gene3D" id="3.20.20.80">
    <property type="entry name" value="Glycosidases"/>
    <property type="match status" value="1"/>
</dbReference>
<organism evidence="5 6">
    <name type="scientific">Rudanella paleaurantiibacter</name>
    <dbReference type="NCBI Taxonomy" id="2614655"/>
    <lineage>
        <taxon>Bacteria</taxon>
        <taxon>Pseudomonadati</taxon>
        <taxon>Bacteroidota</taxon>
        <taxon>Cytophagia</taxon>
        <taxon>Cytophagales</taxon>
        <taxon>Cytophagaceae</taxon>
        <taxon>Rudanella</taxon>
    </lineage>
</organism>
<dbReference type="InterPro" id="IPR045857">
    <property type="entry name" value="O16G_dom_2"/>
</dbReference>
<evidence type="ECO:0000256" key="1">
    <source>
        <dbReference type="ARBA" id="ARBA00008061"/>
    </source>
</evidence>
<evidence type="ECO:0000313" key="5">
    <source>
        <dbReference type="EMBL" id="KAB7730935.1"/>
    </source>
</evidence>
<comment type="caution">
    <text evidence="5">The sequence shown here is derived from an EMBL/GenBank/DDBJ whole genome shotgun (WGS) entry which is preliminary data.</text>
</comment>
<keyword evidence="3" id="KW-0326">Glycosidase</keyword>
<keyword evidence="6" id="KW-1185">Reference proteome</keyword>
<dbReference type="AlphaFoldDB" id="A0A7J5TZW3"/>
<keyword evidence="2" id="KW-0378">Hydrolase</keyword>
<sequence length="534" mass="61311">MQGTGREHNLMQYNLLKQTSPLAHTGVHYEIFVRAFCDSNGDGIGDLNGVTAKLDYLQDLGISAIWLMPINPSPSYHKYDVTDYYGIDPEYGTLDDFRRLVQEAHRRGIAVLMDLVLHHTSSKHPWFTEACKGPDNPYWSYYKWLHPDEIKARNLATRDITADSSERNPWHRVAGASYPERYYGMFWNQMPDLNFDHPAVRQEFFQIARFWLAEIGVDGFRLDAARHLYREFEEPKNHQFWEEFRREVETVLRTGDHPGLRREGVHLVGEVWTRPAHVAPYFRGLHANFNFDFALSLAEVIRQEDDTEDLIELLAFIQGAYEQVEPNFIDALILSNHDQDRIGSVLKGHTDRLKVAANLLLTLPGNPYLYYGEEIGMLGQKPDEHIREPFVWNVGKHDPDRARWNKTGSRSARYSTSRTVRPLATQQTDPDSLFSHYKRLIGFRNSHPVLNDNLSRIELSGIRQTGLVAFIRRSQTGERSLLVHNLTGQPISTVLPPEEAAFTQLNWHSSPATHISDASLTVGPYSVALLDPNR</sequence>
<dbReference type="InterPro" id="IPR017853">
    <property type="entry name" value="GH"/>
</dbReference>
<protein>
    <submittedName>
        <fullName evidence="5">Alpha-amylase</fullName>
    </submittedName>
</protein>
<dbReference type="InterPro" id="IPR056300">
    <property type="entry name" value="SusG-like_C"/>
</dbReference>
<dbReference type="GO" id="GO:0009313">
    <property type="term" value="P:oligosaccharide catabolic process"/>
    <property type="evidence" value="ECO:0007669"/>
    <property type="project" value="TreeGrafter"/>
</dbReference>
<dbReference type="SUPFAM" id="SSF51445">
    <property type="entry name" value="(Trans)glycosidases"/>
    <property type="match status" value="1"/>
</dbReference>
<evidence type="ECO:0000259" key="4">
    <source>
        <dbReference type="SMART" id="SM00642"/>
    </source>
</evidence>
<dbReference type="SMART" id="SM00642">
    <property type="entry name" value="Aamy"/>
    <property type="match status" value="1"/>
</dbReference>
<reference evidence="5 6" key="1">
    <citation type="submission" date="2019-10" db="EMBL/GenBank/DDBJ databases">
        <title>Rudanella paleaurantiibacter sp. nov., isolated from sludge.</title>
        <authorList>
            <person name="Xu S.Q."/>
        </authorList>
    </citation>
    <scope>NUCLEOTIDE SEQUENCE [LARGE SCALE GENOMIC DNA]</scope>
    <source>
        <strain evidence="5 6">HX-22-17</strain>
    </source>
</reference>
<evidence type="ECO:0000313" key="6">
    <source>
        <dbReference type="Proteomes" id="UP000488299"/>
    </source>
</evidence>
<proteinExistence type="inferred from homology"/>